<dbReference type="AlphaFoldDB" id="A0A6C0E1Y2"/>
<keyword evidence="2" id="KW-0472">Membrane</keyword>
<dbReference type="EMBL" id="MN739720">
    <property type="protein sequence ID" value="QHT22742.1"/>
    <property type="molecule type" value="Genomic_DNA"/>
</dbReference>
<name>A0A6C0E1Y2_9ZZZZ</name>
<feature type="region of interest" description="Disordered" evidence="1">
    <location>
        <begin position="197"/>
        <end position="218"/>
    </location>
</feature>
<protein>
    <submittedName>
        <fullName evidence="3">Uncharacterized protein</fullName>
    </submittedName>
</protein>
<evidence type="ECO:0000313" key="3">
    <source>
        <dbReference type="EMBL" id="QHT22742.1"/>
    </source>
</evidence>
<keyword evidence="2" id="KW-1133">Transmembrane helix</keyword>
<accession>A0A6C0E1Y2</accession>
<reference evidence="3" key="1">
    <citation type="journal article" date="2020" name="Nature">
        <title>Giant virus diversity and host interactions through global metagenomics.</title>
        <authorList>
            <person name="Schulz F."/>
            <person name="Roux S."/>
            <person name="Paez-Espino D."/>
            <person name="Jungbluth S."/>
            <person name="Walsh D.A."/>
            <person name="Denef V.J."/>
            <person name="McMahon K.D."/>
            <person name="Konstantinidis K.T."/>
            <person name="Eloe-Fadrosh E.A."/>
            <person name="Kyrpides N.C."/>
            <person name="Woyke T."/>
        </authorList>
    </citation>
    <scope>NUCLEOTIDE SEQUENCE</scope>
    <source>
        <strain evidence="3">GVMAG-M-3300023179-114</strain>
    </source>
</reference>
<sequence length="319" mass="37816">MISNIEDQILALFYTMALAYFIGIVAMYYEKKIVLLNIDETESETDDDTLTEPIVEQVKDPIKYEEKYLEKYRSLSDKFVYSYDDYEVENQKYEELIFTNHANLENGELTLEEIQKESCEYMHNQFLLKLKNSYVMENTPLGNVAMCYNHEKETFEYYSDKVIPYRYLEPVARKYVIFFHCKQLYVDMDEELKQSELKSQQDKTAQEEADKLRKEQLEANKSDVPKKELFAKLKHYNREPTNGPSNLKNNKPNLLPNYMKPTVVQTQSQPSNNVLLKEHANRYTHSGRFSNFVILKTVNRNVVDKKYALSYKDYKLISK</sequence>
<feature type="transmembrane region" description="Helical" evidence="2">
    <location>
        <begin position="9"/>
        <end position="29"/>
    </location>
</feature>
<evidence type="ECO:0000256" key="2">
    <source>
        <dbReference type="SAM" id="Phobius"/>
    </source>
</evidence>
<evidence type="ECO:0000256" key="1">
    <source>
        <dbReference type="SAM" id="MobiDB-lite"/>
    </source>
</evidence>
<proteinExistence type="predicted"/>
<keyword evidence="2" id="KW-0812">Transmembrane</keyword>
<organism evidence="3">
    <name type="scientific">viral metagenome</name>
    <dbReference type="NCBI Taxonomy" id="1070528"/>
    <lineage>
        <taxon>unclassified sequences</taxon>
        <taxon>metagenomes</taxon>
        <taxon>organismal metagenomes</taxon>
    </lineage>
</organism>